<evidence type="ECO:0000256" key="7">
    <source>
        <dbReference type="ARBA" id="ARBA00023204"/>
    </source>
</evidence>
<dbReference type="Proteomes" id="UP000001603">
    <property type="component" value="Unassembled WGS sequence"/>
</dbReference>
<feature type="domain" description="Methylated-DNA-[protein]-cysteine S-methyltransferase DNA binding" evidence="9">
    <location>
        <begin position="101"/>
        <end position="179"/>
    </location>
</feature>
<dbReference type="NCBIfam" id="TIGR00589">
    <property type="entry name" value="ogt"/>
    <property type="match status" value="1"/>
</dbReference>
<evidence type="ECO:0000256" key="3">
    <source>
        <dbReference type="ARBA" id="ARBA00011918"/>
    </source>
</evidence>
<name>Q1ZQS9_PHOAS</name>
<dbReference type="InterPro" id="IPR036217">
    <property type="entry name" value="MethylDNA_cys_MeTrfase_DNAb"/>
</dbReference>
<evidence type="ECO:0000256" key="6">
    <source>
        <dbReference type="ARBA" id="ARBA00022763"/>
    </source>
</evidence>
<evidence type="ECO:0000313" key="11">
    <source>
        <dbReference type="EMBL" id="EAS64218.1"/>
    </source>
</evidence>
<proteinExistence type="inferred from homology"/>
<dbReference type="GO" id="GO:0032259">
    <property type="term" value="P:methylation"/>
    <property type="evidence" value="ECO:0007669"/>
    <property type="project" value="UniProtKB-KW"/>
</dbReference>
<organism evidence="11 12">
    <name type="scientific">Photobacterium angustum (strain S14 / CCUG 15956)</name>
    <name type="common">Vibrio sp. (strain S14 / CCUG 15956)</name>
    <dbReference type="NCBI Taxonomy" id="314292"/>
    <lineage>
        <taxon>Bacteria</taxon>
        <taxon>Pseudomonadati</taxon>
        <taxon>Pseudomonadota</taxon>
        <taxon>Gammaproteobacteria</taxon>
        <taxon>Vibrionales</taxon>
        <taxon>Vibrionaceae</taxon>
        <taxon>Photobacterium</taxon>
    </lineage>
</organism>
<dbReference type="EMBL" id="AAOJ01000003">
    <property type="protein sequence ID" value="EAS64218.1"/>
    <property type="molecule type" value="Genomic_DNA"/>
</dbReference>
<dbReference type="InterPro" id="IPR001497">
    <property type="entry name" value="MethylDNA_cys_MeTrfase_AS"/>
</dbReference>
<dbReference type="HOGENOM" id="CLU_000445_52_2_6"/>
<evidence type="ECO:0000256" key="4">
    <source>
        <dbReference type="ARBA" id="ARBA00022603"/>
    </source>
</evidence>
<dbReference type="PANTHER" id="PTHR10815:SF5">
    <property type="entry name" value="METHYLATED-DNA--PROTEIN-CYSTEINE METHYLTRANSFERASE"/>
    <property type="match status" value="1"/>
</dbReference>
<evidence type="ECO:0000256" key="2">
    <source>
        <dbReference type="ARBA" id="ARBA00008711"/>
    </source>
</evidence>
<evidence type="ECO:0000256" key="1">
    <source>
        <dbReference type="ARBA" id="ARBA00001286"/>
    </source>
</evidence>
<feature type="domain" description="Methylguanine DNA methyltransferase ribonuclease-like" evidence="10">
    <location>
        <begin position="28"/>
        <end position="96"/>
    </location>
</feature>
<dbReference type="InterPro" id="IPR036388">
    <property type="entry name" value="WH-like_DNA-bd_sf"/>
</dbReference>
<dbReference type="CDD" id="cd06445">
    <property type="entry name" value="ATase"/>
    <property type="match status" value="1"/>
</dbReference>
<dbReference type="SUPFAM" id="SSF53155">
    <property type="entry name" value="Methylated DNA-protein cysteine methyltransferase domain"/>
    <property type="match status" value="1"/>
</dbReference>
<keyword evidence="5 11" id="KW-0808">Transferase</keyword>
<keyword evidence="7" id="KW-0234">DNA repair</keyword>
<dbReference type="AlphaFoldDB" id="Q1ZQS9"/>
<dbReference type="Pfam" id="PF01035">
    <property type="entry name" value="DNA_binding_1"/>
    <property type="match status" value="1"/>
</dbReference>
<comment type="catalytic activity">
    <reaction evidence="1">
        <text>a 4-O-methyl-thymidine in DNA + L-cysteinyl-[protein] = a thymidine in DNA + S-methyl-L-cysteinyl-[protein]</text>
        <dbReference type="Rhea" id="RHEA:53428"/>
        <dbReference type="Rhea" id="RHEA-COMP:10131"/>
        <dbReference type="Rhea" id="RHEA-COMP:10132"/>
        <dbReference type="Rhea" id="RHEA-COMP:13555"/>
        <dbReference type="Rhea" id="RHEA-COMP:13556"/>
        <dbReference type="ChEBI" id="CHEBI:29950"/>
        <dbReference type="ChEBI" id="CHEBI:82612"/>
        <dbReference type="ChEBI" id="CHEBI:137386"/>
        <dbReference type="ChEBI" id="CHEBI:137387"/>
        <dbReference type="EC" id="2.1.1.63"/>
    </reaction>
</comment>
<dbReference type="SUPFAM" id="SSF46767">
    <property type="entry name" value="Methylated DNA-protein cysteine methyltransferase, C-terminal domain"/>
    <property type="match status" value="1"/>
</dbReference>
<sequence>MLYVIKLLSVNLSLAMLLITNAFSELWMYYDCIETELGSIMLLADHQGLRRLTVNSPGYYPDESWQHNPSFMRPFIRQLKEYLLGSRKRFTFPLAPQGTMFQQQIWHAIADIPFGETSSYEQIALDIGNSAASQAIGMAKNVNPIPIIIPCHRVLNSNQNLCGYRYGAEMVELLLALESGNAILIKEPQHEIA</sequence>
<dbReference type="InterPro" id="IPR036631">
    <property type="entry name" value="MGMT_N_sf"/>
</dbReference>
<comment type="similarity">
    <text evidence="2">Belongs to the MGMT family.</text>
</comment>
<dbReference type="GO" id="GO:0003908">
    <property type="term" value="F:methylated-DNA-[protein]-cysteine S-methyltransferase activity"/>
    <property type="evidence" value="ECO:0007669"/>
    <property type="project" value="UniProtKB-EC"/>
</dbReference>
<dbReference type="Gene3D" id="1.10.10.10">
    <property type="entry name" value="Winged helix-like DNA-binding domain superfamily/Winged helix DNA-binding domain"/>
    <property type="match status" value="1"/>
</dbReference>
<keyword evidence="6" id="KW-0227">DNA damage</keyword>
<evidence type="ECO:0000259" key="10">
    <source>
        <dbReference type="Pfam" id="PF02870"/>
    </source>
</evidence>
<protein>
    <recommendedName>
        <fullName evidence="3">methylated-DNA--[protein]-cysteine S-methyltransferase</fullName>
        <ecNumber evidence="3">2.1.1.63</ecNumber>
    </recommendedName>
</protein>
<gene>
    <name evidence="11" type="ORF">VAS14_00831</name>
</gene>
<dbReference type="EC" id="2.1.1.63" evidence="3"/>
<evidence type="ECO:0000259" key="9">
    <source>
        <dbReference type="Pfam" id="PF01035"/>
    </source>
</evidence>
<comment type="caution">
    <text evidence="11">The sequence shown here is derived from an EMBL/GenBank/DDBJ whole genome shotgun (WGS) entry which is preliminary data.</text>
</comment>
<dbReference type="Gene3D" id="3.30.160.70">
    <property type="entry name" value="Methylated DNA-protein cysteine methyltransferase domain"/>
    <property type="match status" value="1"/>
</dbReference>
<comment type="catalytic activity">
    <reaction evidence="8">
        <text>a 6-O-methyl-2'-deoxyguanosine in DNA + L-cysteinyl-[protein] = S-methyl-L-cysteinyl-[protein] + a 2'-deoxyguanosine in DNA</text>
        <dbReference type="Rhea" id="RHEA:24000"/>
        <dbReference type="Rhea" id="RHEA-COMP:10131"/>
        <dbReference type="Rhea" id="RHEA-COMP:10132"/>
        <dbReference type="Rhea" id="RHEA-COMP:11367"/>
        <dbReference type="Rhea" id="RHEA-COMP:11368"/>
        <dbReference type="ChEBI" id="CHEBI:29950"/>
        <dbReference type="ChEBI" id="CHEBI:82612"/>
        <dbReference type="ChEBI" id="CHEBI:85445"/>
        <dbReference type="ChEBI" id="CHEBI:85448"/>
        <dbReference type="EC" id="2.1.1.63"/>
    </reaction>
</comment>
<accession>Q1ZQS9</accession>
<dbReference type="InterPro" id="IPR008332">
    <property type="entry name" value="MethylG_MeTrfase_N"/>
</dbReference>
<dbReference type="FunFam" id="1.10.10.10:FF:000214">
    <property type="entry name" value="Methylated-DNA--protein-cysteine methyltransferase"/>
    <property type="match status" value="1"/>
</dbReference>
<evidence type="ECO:0000256" key="8">
    <source>
        <dbReference type="ARBA" id="ARBA00049348"/>
    </source>
</evidence>
<dbReference type="GO" id="GO:0006281">
    <property type="term" value="P:DNA repair"/>
    <property type="evidence" value="ECO:0007669"/>
    <property type="project" value="UniProtKB-KW"/>
</dbReference>
<dbReference type="InterPro" id="IPR014048">
    <property type="entry name" value="MethylDNA_cys_MeTrfase_DNA-bd"/>
</dbReference>
<dbReference type="eggNOG" id="COG0350">
    <property type="taxonomic scope" value="Bacteria"/>
</dbReference>
<keyword evidence="4 11" id="KW-0489">Methyltransferase</keyword>
<dbReference type="PROSITE" id="PS00374">
    <property type="entry name" value="MGMT"/>
    <property type="match status" value="1"/>
</dbReference>
<dbReference type="PANTHER" id="PTHR10815">
    <property type="entry name" value="METHYLATED-DNA--PROTEIN-CYSTEINE METHYLTRANSFERASE"/>
    <property type="match status" value="1"/>
</dbReference>
<dbReference type="Pfam" id="PF02870">
    <property type="entry name" value="Methyltransf_1N"/>
    <property type="match status" value="1"/>
</dbReference>
<reference evidence="11 12" key="1">
    <citation type="journal article" date="2009" name="Proc. Natl. Acad. Sci. U.S.A.">
        <title>The genomic basis of trophic strategy in marine bacteria.</title>
        <authorList>
            <person name="Lauro F.M."/>
            <person name="McDougald D."/>
            <person name="Thomas T."/>
            <person name="Williams T.J."/>
            <person name="Egan S."/>
            <person name="Rice S."/>
            <person name="DeMaere M.Z."/>
            <person name="Ting L."/>
            <person name="Ertan H."/>
            <person name="Johnson J."/>
            <person name="Ferriera S."/>
            <person name="Lapidus A."/>
            <person name="Anderson I."/>
            <person name="Kyrpides N."/>
            <person name="Munk A.C."/>
            <person name="Detter C."/>
            <person name="Han C.S."/>
            <person name="Brown M.V."/>
            <person name="Robb F.T."/>
            <person name="Kjelleberg S."/>
            <person name="Cavicchioli R."/>
        </authorList>
    </citation>
    <scope>NUCLEOTIDE SEQUENCE [LARGE SCALE GENOMIC DNA]</scope>
    <source>
        <strain evidence="11 12">S14</strain>
    </source>
</reference>
<evidence type="ECO:0000256" key="5">
    <source>
        <dbReference type="ARBA" id="ARBA00022679"/>
    </source>
</evidence>
<evidence type="ECO:0000313" key="12">
    <source>
        <dbReference type="Proteomes" id="UP000001603"/>
    </source>
</evidence>